<accession>A0A415E852</accession>
<dbReference type="Pfam" id="PF14287">
    <property type="entry name" value="DUF4368"/>
    <property type="match status" value="1"/>
</dbReference>
<dbReference type="AlphaFoldDB" id="A0A415E852"/>
<evidence type="ECO:0000259" key="1">
    <source>
        <dbReference type="Pfam" id="PF14287"/>
    </source>
</evidence>
<dbReference type="Proteomes" id="UP000284841">
    <property type="component" value="Unassembled WGS sequence"/>
</dbReference>
<evidence type="ECO:0000313" key="3">
    <source>
        <dbReference type="Proteomes" id="UP000284841"/>
    </source>
</evidence>
<protein>
    <submittedName>
        <fullName evidence="2">DUF4368 domain-containing protein</fullName>
    </submittedName>
</protein>
<comment type="caution">
    <text evidence="2">The sequence shown here is derived from an EMBL/GenBank/DDBJ whole genome shotgun (WGS) entry which is preliminary data.</text>
</comment>
<gene>
    <name evidence="2" type="ORF">DW099_04610</name>
</gene>
<feature type="domain" description="DUF4368" evidence="1">
    <location>
        <begin position="1"/>
        <end position="50"/>
    </location>
</feature>
<name>A0A415E852_9FIRM</name>
<keyword evidence="3" id="KW-1185">Reference proteome</keyword>
<evidence type="ECO:0000313" key="2">
    <source>
        <dbReference type="EMBL" id="RHJ89850.1"/>
    </source>
</evidence>
<dbReference type="EMBL" id="QRMS01000001">
    <property type="protein sequence ID" value="RHJ89850.1"/>
    <property type="molecule type" value="Genomic_DNA"/>
</dbReference>
<organism evidence="2 3">
    <name type="scientific">Emergencia timonensis</name>
    <dbReference type="NCBI Taxonomy" id="1776384"/>
    <lineage>
        <taxon>Bacteria</taxon>
        <taxon>Bacillati</taxon>
        <taxon>Bacillota</taxon>
        <taxon>Clostridia</taxon>
        <taxon>Peptostreptococcales</taxon>
        <taxon>Anaerovoracaceae</taxon>
        <taxon>Emergencia</taxon>
    </lineage>
</organism>
<dbReference type="InterPro" id="IPR025378">
    <property type="entry name" value="DUF4368"/>
</dbReference>
<dbReference type="RefSeq" id="WP_118333871.1">
    <property type="nucleotide sequence ID" value="NZ_AP025567.1"/>
</dbReference>
<proteinExistence type="predicted"/>
<dbReference type="OrthoDB" id="2064668at2"/>
<reference evidence="2 3" key="1">
    <citation type="submission" date="2018-08" db="EMBL/GenBank/DDBJ databases">
        <title>A genome reference for cultivated species of the human gut microbiota.</title>
        <authorList>
            <person name="Zou Y."/>
            <person name="Xue W."/>
            <person name="Luo G."/>
        </authorList>
    </citation>
    <scope>NUCLEOTIDE SEQUENCE [LARGE SCALE GENOMIC DNA]</scope>
    <source>
        <strain evidence="2 3">AM07-24</strain>
    </source>
</reference>
<sequence length="59" mass="6904">MVKTYTEKEKLTPAILNEFVEKIIVRAPDKRTGKRVPQVEISHNCTGMIDLLRCQRNKY</sequence>